<proteinExistence type="predicted"/>
<sequence>MGQLADQTEGKPCSSAVFRLRRPIERLRHLFTKRPMLLQLLNTAFKLFVKRAFRVRPSVVPNARVPPRRSPRPLGRPASIESTAMAKRRVALRLRRRYFRFVPLPRLPPFQCPKCALLTRRPQTMLNHICAKKPAEFKNVNQTVELGFRSRVRDAMSVMERIPNPQAMQFRTCSEPLRDSDHFSLQQPLKLSDIVLKHLQRLNVVQIVQTQKVPFCQFVPFHSLSRTTEKEQSTRTTPQNQRDAFALTSTGFFCSICARLFPRYADWDAHLPDEEGTAGSCPSDGRHPMPIECPSGEMIPRDGLPINCASSSLLVDESDKSIGQQQSHWRCSACALQQFATRAEFHAHLLKCALANTIF</sequence>
<organism evidence="1 2">
    <name type="scientific">Heterodera schachtii</name>
    <name type="common">Sugarbeet cyst nematode worm</name>
    <name type="synonym">Tylenchus schachtii</name>
    <dbReference type="NCBI Taxonomy" id="97005"/>
    <lineage>
        <taxon>Eukaryota</taxon>
        <taxon>Metazoa</taxon>
        <taxon>Ecdysozoa</taxon>
        <taxon>Nematoda</taxon>
        <taxon>Chromadorea</taxon>
        <taxon>Rhabditida</taxon>
        <taxon>Tylenchina</taxon>
        <taxon>Tylenchomorpha</taxon>
        <taxon>Tylenchoidea</taxon>
        <taxon>Heteroderidae</taxon>
        <taxon>Heteroderinae</taxon>
        <taxon>Heterodera</taxon>
    </lineage>
</organism>
<dbReference type="AlphaFoldDB" id="A0ABD2JIC5"/>
<accession>A0ABD2JIC5</accession>
<protein>
    <recommendedName>
        <fullName evidence="3">C2H2-type domain-containing protein</fullName>
    </recommendedName>
</protein>
<dbReference type="Proteomes" id="UP001620645">
    <property type="component" value="Unassembled WGS sequence"/>
</dbReference>
<dbReference type="EMBL" id="JBICCN010000143">
    <property type="protein sequence ID" value="KAL3090379.1"/>
    <property type="molecule type" value="Genomic_DNA"/>
</dbReference>
<gene>
    <name evidence="1" type="ORF">niasHS_006831</name>
</gene>
<evidence type="ECO:0000313" key="2">
    <source>
        <dbReference type="Proteomes" id="UP001620645"/>
    </source>
</evidence>
<comment type="caution">
    <text evidence="1">The sequence shown here is derived from an EMBL/GenBank/DDBJ whole genome shotgun (WGS) entry which is preliminary data.</text>
</comment>
<evidence type="ECO:0000313" key="1">
    <source>
        <dbReference type="EMBL" id="KAL3090379.1"/>
    </source>
</evidence>
<keyword evidence="2" id="KW-1185">Reference proteome</keyword>
<name>A0ABD2JIC5_HETSC</name>
<evidence type="ECO:0008006" key="3">
    <source>
        <dbReference type="Google" id="ProtNLM"/>
    </source>
</evidence>
<reference evidence="1 2" key="1">
    <citation type="submission" date="2024-10" db="EMBL/GenBank/DDBJ databases">
        <authorList>
            <person name="Kim D."/>
        </authorList>
    </citation>
    <scope>NUCLEOTIDE SEQUENCE [LARGE SCALE GENOMIC DNA]</scope>
    <source>
        <strain evidence="1">Taebaek</strain>
    </source>
</reference>